<comment type="caution">
    <text evidence="2">The sequence shown here is derived from an EMBL/GenBank/DDBJ whole genome shotgun (WGS) entry which is preliminary data.</text>
</comment>
<gene>
    <name evidence="2" type="ORF">PGT21_020217</name>
</gene>
<evidence type="ECO:0000313" key="3">
    <source>
        <dbReference type="Proteomes" id="UP000324748"/>
    </source>
</evidence>
<proteinExistence type="predicted"/>
<dbReference type="EMBL" id="VSWC01000093">
    <property type="protein sequence ID" value="KAA1089498.1"/>
    <property type="molecule type" value="Genomic_DNA"/>
</dbReference>
<keyword evidence="3" id="KW-1185">Reference proteome</keyword>
<dbReference type="Proteomes" id="UP000324748">
    <property type="component" value="Unassembled WGS sequence"/>
</dbReference>
<organism evidence="2 3">
    <name type="scientific">Puccinia graminis f. sp. tritici</name>
    <dbReference type="NCBI Taxonomy" id="56615"/>
    <lineage>
        <taxon>Eukaryota</taxon>
        <taxon>Fungi</taxon>
        <taxon>Dikarya</taxon>
        <taxon>Basidiomycota</taxon>
        <taxon>Pucciniomycotina</taxon>
        <taxon>Pucciniomycetes</taxon>
        <taxon>Pucciniales</taxon>
        <taxon>Pucciniaceae</taxon>
        <taxon>Puccinia</taxon>
    </lineage>
</organism>
<evidence type="ECO:0000313" key="2">
    <source>
        <dbReference type="EMBL" id="KAA1089498.1"/>
    </source>
</evidence>
<sequence length="131" mass="14568">MQGSTTSQVKRLINNNKPPSSATGWANHTRPHWLFKYETSGFVLGVQRLSSASESNYAEANQLGLESKSQIELLHYSFLAAPRPTSITGIAATPFFHRRCPRRPSDHQAILVRFKNVILGIGVFGSFRVPD</sequence>
<reference evidence="2 3" key="1">
    <citation type="submission" date="2019-05" db="EMBL/GenBank/DDBJ databases">
        <title>Emergence of the Ug99 lineage of the wheat stem rust pathogen through somatic hybridization.</title>
        <authorList>
            <person name="Li F."/>
            <person name="Upadhyaya N.M."/>
            <person name="Sperschneider J."/>
            <person name="Matny O."/>
            <person name="Nguyen-Phuc H."/>
            <person name="Mago R."/>
            <person name="Raley C."/>
            <person name="Miller M.E."/>
            <person name="Silverstein K.A.T."/>
            <person name="Henningsen E."/>
            <person name="Hirsch C.D."/>
            <person name="Visser B."/>
            <person name="Pretorius Z.A."/>
            <person name="Steffenson B.J."/>
            <person name="Schwessinger B."/>
            <person name="Dodds P.N."/>
            <person name="Figueroa M."/>
        </authorList>
    </citation>
    <scope>NUCLEOTIDE SEQUENCE [LARGE SCALE GENOMIC DNA]</scope>
    <source>
        <strain evidence="2">21-0</strain>
    </source>
</reference>
<dbReference type="AlphaFoldDB" id="A0A5B0NNK4"/>
<feature type="region of interest" description="Disordered" evidence="1">
    <location>
        <begin position="1"/>
        <end position="25"/>
    </location>
</feature>
<accession>A0A5B0NNK4</accession>
<protein>
    <submittedName>
        <fullName evidence="2">Uncharacterized protein</fullName>
    </submittedName>
</protein>
<name>A0A5B0NNK4_PUCGR</name>
<evidence type="ECO:0000256" key="1">
    <source>
        <dbReference type="SAM" id="MobiDB-lite"/>
    </source>
</evidence>